<dbReference type="STRING" id="329046.A0A1Y2CST3"/>
<dbReference type="SUPFAM" id="SSF56281">
    <property type="entry name" value="Metallo-hydrolase/oxidoreductase"/>
    <property type="match status" value="1"/>
</dbReference>
<dbReference type="OrthoDB" id="17458at2759"/>
<dbReference type="InterPro" id="IPR050662">
    <property type="entry name" value="Sec-metab_biosynth-thioest"/>
</dbReference>
<dbReference type="AlphaFoldDB" id="A0A1Y2CST3"/>
<dbReference type="Proteomes" id="UP000193642">
    <property type="component" value="Unassembled WGS sequence"/>
</dbReference>
<dbReference type="GO" id="GO:0016787">
    <property type="term" value="F:hydrolase activity"/>
    <property type="evidence" value="ECO:0007669"/>
    <property type="project" value="UniProtKB-KW"/>
</dbReference>
<dbReference type="PANTHER" id="PTHR23131:SF0">
    <property type="entry name" value="ENDORIBONUCLEASE LACTB2"/>
    <property type="match status" value="1"/>
</dbReference>
<evidence type="ECO:0000313" key="3">
    <source>
        <dbReference type="Proteomes" id="UP000193642"/>
    </source>
</evidence>
<dbReference type="PANTHER" id="PTHR23131">
    <property type="entry name" value="ENDORIBONUCLEASE LACTB2"/>
    <property type="match status" value="1"/>
</dbReference>
<organism evidence="2 3">
    <name type="scientific">Rhizoclosmatium globosum</name>
    <dbReference type="NCBI Taxonomy" id="329046"/>
    <lineage>
        <taxon>Eukaryota</taxon>
        <taxon>Fungi</taxon>
        <taxon>Fungi incertae sedis</taxon>
        <taxon>Chytridiomycota</taxon>
        <taxon>Chytridiomycota incertae sedis</taxon>
        <taxon>Chytridiomycetes</taxon>
        <taxon>Chytridiales</taxon>
        <taxon>Chytriomycetaceae</taxon>
        <taxon>Rhizoclosmatium</taxon>
    </lineage>
</organism>
<sequence>MATLHQLTPRVARLAVPPSGPYSKHASNLYLIGSQSAKTRLLIDTGNGHLDTSPSLKQFTINHVILTHAHGGHSNGLLALNIDPSTPLSKFKSKGDSAQNVRDKGKTGDLRFVKNGDVIVLKEKDGVDSTLEVIHTPGHSGDSISLWLKEEQCLFSGDAISSTPFTPSTTATTATSTTPTISNPSHQLIENLSDYTTTLKRLSSLGPRIILPGHGDVITNGLEYIDTAQTVLSKTSKTILTLIQHHHAINAFQITQYLLVNGLSANTLDIPKTNAGAYNVVLEGTVKLHLLELEKRGLVKRVFAAKDDTQNVSEAQKNQRGPGGLTYSTIFDAVKSSRQRDWAEKKESDGADVTAFRVREQVHPAHLWIGLSNQVGWTAV</sequence>
<keyword evidence="2" id="KW-0378">Hydrolase</keyword>
<evidence type="ECO:0000259" key="1">
    <source>
        <dbReference type="SMART" id="SM00849"/>
    </source>
</evidence>
<dbReference type="GO" id="GO:0044550">
    <property type="term" value="P:secondary metabolite biosynthetic process"/>
    <property type="evidence" value="ECO:0007669"/>
    <property type="project" value="TreeGrafter"/>
</dbReference>
<proteinExistence type="predicted"/>
<keyword evidence="3" id="KW-1185">Reference proteome</keyword>
<dbReference type="Gene3D" id="3.60.15.10">
    <property type="entry name" value="Ribonuclease Z/Hydroxyacylglutathione hydrolase-like"/>
    <property type="match status" value="1"/>
</dbReference>
<feature type="domain" description="Metallo-beta-lactamase" evidence="1">
    <location>
        <begin position="26"/>
        <end position="214"/>
    </location>
</feature>
<name>A0A1Y2CST3_9FUNG</name>
<dbReference type="Pfam" id="PF00753">
    <property type="entry name" value="Lactamase_B"/>
    <property type="match status" value="1"/>
</dbReference>
<evidence type="ECO:0000313" key="2">
    <source>
        <dbReference type="EMBL" id="ORY50071.1"/>
    </source>
</evidence>
<dbReference type="EMBL" id="MCGO01000008">
    <property type="protein sequence ID" value="ORY50071.1"/>
    <property type="molecule type" value="Genomic_DNA"/>
</dbReference>
<reference evidence="2 3" key="1">
    <citation type="submission" date="2016-07" db="EMBL/GenBank/DDBJ databases">
        <title>Pervasive Adenine N6-methylation of Active Genes in Fungi.</title>
        <authorList>
            <consortium name="DOE Joint Genome Institute"/>
            <person name="Mondo S.J."/>
            <person name="Dannebaum R.O."/>
            <person name="Kuo R.C."/>
            <person name="Labutti K."/>
            <person name="Haridas S."/>
            <person name="Kuo A."/>
            <person name="Salamov A."/>
            <person name="Ahrendt S.R."/>
            <person name="Lipzen A."/>
            <person name="Sullivan W."/>
            <person name="Andreopoulos W.B."/>
            <person name="Clum A."/>
            <person name="Lindquist E."/>
            <person name="Daum C."/>
            <person name="Ramamoorthy G.K."/>
            <person name="Gryganskyi A."/>
            <person name="Culley D."/>
            <person name="Magnuson J.K."/>
            <person name="James T.Y."/>
            <person name="O'Malley M.A."/>
            <person name="Stajich J.E."/>
            <person name="Spatafora J.W."/>
            <person name="Visel A."/>
            <person name="Grigoriev I.V."/>
        </authorList>
    </citation>
    <scope>NUCLEOTIDE SEQUENCE [LARGE SCALE GENOMIC DNA]</scope>
    <source>
        <strain evidence="2 3">JEL800</strain>
    </source>
</reference>
<gene>
    <name evidence="2" type="ORF">BCR33DRAFT_781573</name>
</gene>
<protein>
    <submittedName>
        <fullName evidence="2">Metallo-hydrolase/oxidoreductase</fullName>
    </submittedName>
</protein>
<dbReference type="InterPro" id="IPR036866">
    <property type="entry name" value="RibonucZ/Hydroxyglut_hydro"/>
</dbReference>
<accession>A0A1Y2CST3</accession>
<comment type="caution">
    <text evidence="2">The sequence shown here is derived from an EMBL/GenBank/DDBJ whole genome shotgun (WGS) entry which is preliminary data.</text>
</comment>
<dbReference type="SMART" id="SM00849">
    <property type="entry name" value="Lactamase_B"/>
    <property type="match status" value="1"/>
</dbReference>
<dbReference type="InterPro" id="IPR001279">
    <property type="entry name" value="Metallo-B-lactamas"/>
</dbReference>